<sequence length="214" mass="22855">MKSDKKNYFVHETAVVDAPADIGEGTKIWHFSHVMSGARIGKGCVIGQNVFVGATAEIGNNVKIQNNVSIYEGIILEDDVFCGPSCVFTNVIRPRSRYPRVDRTFDATIVRKGVTIGANATIVCGVYIGEYSFIGAGSVVTSDVPPYALVYGNPARHRGWVCECGGKLAGLNKAARRFTCGECGRKYRKSATGIVPNGGEPGGMTVLCPPMSES</sequence>
<evidence type="ECO:0000256" key="1">
    <source>
        <dbReference type="ARBA" id="ARBA00007274"/>
    </source>
</evidence>
<accession>A0A3A4NTW8</accession>
<evidence type="ECO:0000313" key="5">
    <source>
        <dbReference type="EMBL" id="RJP22482.1"/>
    </source>
</evidence>
<protein>
    <submittedName>
        <fullName evidence="5">N-acetyltransferase</fullName>
    </submittedName>
</protein>
<keyword evidence="3" id="KW-0677">Repeat</keyword>
<dbReference type="InterPro" id="IPR001451">
    <property type="entry name" value="Hexapep"/>
</dbReference>
<dbReference type="CDD" id="cd03358">
    <property type="entry name" value="LbH_WxcM_N_like"/>
    <property type="match status" value="1"/>
</dbReference>
<evidence type="ECO:0000256" key="4">
    <source>
        <dbReference type="ARBA" id="ARBA00023315"/>
    </source>
</evidence>
<dbReference type="SUPFAM" id="SSF51161">
    <property type="entry name" value="Trimeric LpxA-like enzymes"/>
    <property type="match status" value="1"/>
</dbReference>
<dbReference type="PANTHER" id="PTHR43300">
    <property type="entry name" value="ACETYLTRANSFERASE"/>
    <property type="match status" value="1"/>
</dbReference>
<comment type="similarity">
    <text evidence="1">Belongs to the transferase hexapeptide repeat family.</text>
</comment>
<gene>
    <name evidence="5" type="ORF">C4520_08245</name>
</gene>
<dbReference type="AlphaFoldDB" id="A0A3A4NTW8"/>
<dbReference type="GO" id="GO:0016746">
    <property type="term" value="F:acyltransferase activity"/>
    <property type="evidence" value="ECO:0007669"/>
    <property type="project" value="UniProtKB-KW"/>
</dbReference>
<dbReference type="InterPro" id="IPR050179">
    <property type="entry name" value="Trans_hexapeptide_repeat"/>
</dbReference>
<dbReference type="EMBL" id="QZKU01000057">
    <property type="protein sequence ID" value="RJP22482.1"/>
    <property type="molecule type" value="Genomic_DNA"/>
</dbReference>
<comment type="caution">
    <text evidence="5">The sequence shown here is derived from an EMBL/GenBank/DDBJ whole genome shotgun (WGS) entry which is preliminary data.</text>
</comment>
<dbReference type="InterPro" id="IPR018357">
    <property type="entry name" value="Hexapep_transf_CS"/>
</dbReference>
<dbReference type="PANTHER" id="PTHR43300:SF4">
    <property type="entry name" value="ACYL-[ACYL-CARRIER-PROTEIN]--UDP-N-ACETYLGLUCOSAMINE O-ACYLTRANSFERASE"/>
    <property type="match status" value="1"/>
</dbReference>
<evidence type="ECO:0000256" key="2">
    <source>
        <dbReference type="ARBA" id="ARBA00022679"/>
    </source>
</evidence>
<keyword evidence="4" id="KW-0012">Acyltransferase</keyword>
<name>A0A3A4NTW8_ABYX5</name>
<evidence type="ECO:0000256" key="3">
    <source>
        <dbReference type="ARBA" id="ARBA00022737"/>
    </source>
</evidence>
<dbReference type="Pfam" id="PF00132">
    <property type="entry name" value="Hexapep"/>
    <property type="match status" value="2"/>
</dbReference>
<organism evidence="5 6">
    <name type="scientific">Abyssobacteria bacterium (strain SURF_5)</name>
    <dbReference type="NCBI Taxonomy" id="2093360"/>
    <lineage>
        <taxon>Bacteria</taxon>
        <taxon>Pseudomonadati</taxon>
        <taxon>Candidatus Hydrogenedentota</taxon>
        <taxon>Candidatus Abyssobacteria</taxon>
    </lineage>
</organism>
<evidence type="ECO:0000313" key="6">
    <source>
        <dbReference type="Proteomes" id="UP000265882"/>
    </source>
</evidence>
<dbReference type="InterPro" id="IPR011004">
    <property type="entry name" value="Trimer_LpxA-like_sf"/>
</dbReference>
<dbReference type="PROSITE" id="PS00101">
    <property type="entry name" value="HEXAPEP_TRANSFERASES"/>
    <property type="match status" value="1"/>
</dbReference>
<keyword evidence="2 5" id="KW-0808">Transferase</keyword>
<dbReference type="Gene3D" id="2.160.10.10">
    <property type="entry name" value="Hexapeptide repeat proteins"/>
    <property type="match status" value="1"/>
</dbReference>
<dbReference type="Proteomes" id="UP000265882">
    <property type="component" value="Unassembled WGS sequence"/>
</dbReference>
<proteinExistence type="inferred from homology"/>
<reference evidence="5 6" key="1">
    <citation type="journal article" date="2017" name="ISME J.">
        <title>Energy and carbon metabolisms in a deep terrestrial subsurface fluid microbial community.</title>
        <authorList>
            <person name="Momper L."/>
            <person name="Jungbluth S.P."/>
            <person name="Lee M.D."/>
            <person name="Amend J.P."/>
        </authorList>
    </citation>
    <scope>NUCLEOTIDE SEQUENCE [LARGE SCALE GENOMIC DNA]</scope>
    <source>
        <strain evidence="5">SURF_5</strain>
    </source>
</reference>